<dbReference type="InterPro" id="IPR002110">
    <property type="entry name" value="Ankyrin_rpt"/>
</dbReference>
<evidence type="ECO:0000313" key="4">
    <source>
        <dbReference type="EMBL" id="SDT63644.1"/>
    </source>
</evidence>
<name>A0A1H2BZW4_MUCMA</name>
<dbReference type="STRING" id="652787.SAMN05216490_4488"/>
<dbReference type="PANTHER" id="PTHR24173:SF74">
    <property type="entry name" value="ANKYRIN REPEAT DOMAIN-CONTAINING PROTEIN 16"/>
    <property type="match status" value="1"/>
</dbReference>
<dbReference type="PROSITE" id="PS50297">
    <property type="entry name" value="ANK_REP_REGION"/>
    <property type="match status" value="1"/>
</dbReference>
<protein>
    <submittedName>
        <fullName evidence="4">Peptide-methionine (S)-S-oxide reductase</fullName>
    </submittedName>
</protein>
<dbReference type="PROSITE" id="PS50088">
    <property type="entry name" value="ANK_REPEAT"/>
    <property type="match status" value="1"/>
</dbReference>
<dbReference type="EMBL" id="LT629740">
    <property type="protein sequence ID" value="SDT63644.1"/>
    <property type="molecule type" value="Genomic_DNA"/>
</dbReference>
<proteinExistence type="predicted"/>
<evidence type="ECO:0000256" key="1">
    <source>
        <dbReference type="ARBA" id="ARBA00022737"/>
    </source>
</evidence>
<accession>A0A1H2BZW4</accession>
<dbReference type="Gene3D" id="1.25.40.20">
    <property type="entry name" value="Ankyrin repeat-containing domain"/>
    <property type="match status" value="2"/>
</dbReference>
<gene>
    <name evidence="4" type="ORF">SAMN05216490_4488</name>
</gene>
<feature type="repeat" description="ANK" evidence="3">
    <location>
        <begin position="214"/>
        <end position="246"/>
    </location>
</feature>
<evidence type="ECO:0000256" key="3">
    <source>
        <dbReference type="PROSITE-ProRule" id="PRU00023"/>
    </source>
</evidence>
<dbReference type="AlphaFoldDB" id="A0A1H2BZW4"/>
<sequence length="287" mass="31222">MKDMADITVQQAITAIDNGKTAELMELIEFNPDLVVDRLQNNGDGYFKNPYLLWFVADNPIRIAKLPHNVLDVTRLLIQTVKRKAPDTYQYQLDYALVLVASGSVPRECGVQIAMIDSLIDAGASPNAAMTALTNGNIDVAQYLVDRGDKLTLAIAVCLESIDDINHLAALTSENEKLTALAAAAFYGKANMVKRLLELGINPNGFPKNGGFHSHATPLHQAVSSGSLDSVKLLVEAGASLYATDKIYNGTPQGWAAHMQSDDSNDELRKRNFGLIKTFLHTSEDAH</sequence>
<organism evidence="4 5">
    <name type="scientific">Mucilaginibacter mallensis</name>
    <dbReference type="NCBI Taxonomy" id="652787"/>
    <lineage>
        <taxon>Bacteria</taxon>
        <taxon>Pseudomonadati</taxon>
        <taxon>Bacteroidota</taxon>
        <taxon>Sphingobacteriia</taxon>
        <taxon>Sphingobacteriales</taxon>
        <taxon>Sphingobacteriaceae</taxon>
        <taxon>Mucilaginibacter</taxon>
    </lineage>
</organism>
<evidence type="ECO:0000256" key="2">
    <source>
        <dbReference type="ARBA" id="ARBA00023043"/>
    </source>
</evidence>
<dbReference type="PANTHER" id="PTHR24173">
    <property type="entry name" value="ANKYRIN REPEAT CONTAINING"/>
    <property type="match status" value="1"/>
</dbReference>
<dbReference type="SMART" id="SM00248">
    <property type="entry name" value="ANK"/>
    <property type="match status" value="3"/>
</dbReference>
<keyword evidence="2 3" id="KW-0040">ANK repeat</keyword>
<dbReference type="RefSeq" id="WP_091378427.1">
    <property type="nucleotide sequence ID" value="NZ_LT629740.1"/>
</dbReference>
<dbReference type="Pfam" id="PF12796">
    <property type="entry name" value="Ank_2"/>
    <property type="match status" value="1"/>
</dbReference>
<evidence type="ECO:0000313" key="5">
    <source>
        <dbReference type="Proteomes" id="UP000199679"/>
    </source>
</evidence>
<dbReference type="InterPro" id="IPR036770">
    <property type="entry name" value="Ankyrin_rpt-contain_sf"/>
</dbReference>
<dbReference type="SUPFAM" id="SSF48403">
    <property type="entry name" value="Ankyrin repeat"/>
    <property type="match status" value="1"/>
</dbReference>
<reference evidence="4 5" key="1">
    <citation type="submission" date="2016-10" db="EMBL/GenBank/DDBJ databases">
        <authorList>
            <person name="de Groot N.N."/>
        </authorList>
    </citation>
    <scope>NUCLEOTIDE SEQUENCE [LARGE SCALE GENOMIC DNA]</scope>
    <source>
        <strain evidence="4 5">MP1X4</strain>
    </source>
</reference>
<keyword evidence="1" id="KW-0677">Repeat</keyword>
<dbReference type="Proteomes" id="UP000199679">
    <property type="component" value="Chromosome I"/>
</dbReference>
<keyword evidence="5" id="KW-1185">Reference proteome</keyword>
<dbReference type="OrthoDB" id="928522at2"/>